<dbReference type="EMBL" id="SMCS01000012">
    <property type="protein sequence ID" value="TCV91306.1"/>
    <property type="molecule type" value="Genomic_DNA"/>
</dbReference>
<dbReference type="PANTHER" id="PTHR10285">
    <property type="entry name" value="URIDINE KINASE"/>
    <property type="match status" value="1"/>
</dbReference>
<reference evidence="1 2" key="1">
    <citation type="submission" date="2019-03" db="EMBL/GenBank/DDBJ databases">
        <title>Above-ground endophytic microbial communities from plants in different locations in the United States.</title>
        <authorList>
            <person name="Frank C."/>
        </authorList>
    </citation>
    <scope>NUCLEOTIDE SEQUENCE [LARGE SCALE GENOMIC DNA]</scope>
    <source>
        <strain evidence="1 2">LP_13_YM</strain>
    </source>
</reference>
<evidence type="ECO:0000313" key="1">
    <source>
        <dbReference type="EMBL" id="TCV91306.1"/>
    </source>
</evidence>
<keyword evidence="1" id="KW-0418">Kinase</keyword>
<dbReference type="SUPFAM" id="SSF52540">
    <property type="entry name" value="P-loop containing nucleoside triphosphate hydrolases"/>
    <property type="match status" value="1"/>
</dbReference>
<accession>A0A4R3YGJ8</accession>
<dbReference type="Proteomes" id="UP000295645">
    <property type="component" value="Unassembled WGS sequence"/>
</dbReference>
<protein>
    <submittedName>
        <fullName evidence="1">Glycerate kinase</fullName>
    </submittedName>
</protein>
<dbReference type="RefSeq" id="WP_132147499.1">
    <property type="nucleotide sequence ID" value="NZ_SMCS01000012.1"/>
</dbReference>
<keyword evidence="2" id="KW-1185">Reference proteome</keyword>
<organism evidence="1 2">
    <name type="scientific">Luteibacter rhizovicinus</name>
    <dbReference type="NCBI Taxonomy" id="242606"/>
    <lineage>
        <taxon>Bacteria</taxon>
        <taxon>Pseudomonadati</taxon>
        <taxon>Pseudomonadota</taxon>
        <taxon>Gammaproteobacteria</taxon>
        <taxon>Lysobacterales</taxon>
        <taxon>Rhodanobacteraceae</taxon>
        <taxon>Luteibacter</taxon>
    </lineage>
</organism>
<gene>
    <name evidence="1" type="ORF">EC912_11252</name>
</gene>
<dbReference type="GO" id="GO:0016301">
    <property type="term" value="F:kinase activity"/>
    <property type="evidence" value="ECO:0007669"/>
    <property type="project" value="UniProtKB-KW"/>
</dbReference>
<keyword evidence="1" id="KW-0808">Transferase</keyword>
<sequence>MESTDASTQAHTLAATLMSQLGDAIALHDGPFVLGVSGLQGSGKSTLAAAIAALANERDGPAVVLSIDDVYLTRTERKALSRRVHPLLKTRGVPGTHDLPLLIDTLDRLPHASPDHPVALPRFDKGIDDRAPRDRWPLVTKAPRLIVLEGWCLGVTPEDEVSLATPVNDLERNEDVDASWRLWVNSRIDDYLPVWDRIDALALLLAPSWDVVRAWRGEAEEALHARGAPQAMDDVAMERFLQHYERVSKLALRVLPGMADVVVRLDGRRRPTFPA</sequence>
<dbReference type="AlphaFoldDB" id="A0A4R3YGJ8"/>
<dbReference type="Gene3D" id="3.40.50.300">
    <property type="entry name" value="P-loop containing nucleotide triphosphate hydrolases"/>
    <property type="match status" value="1"/>
</dbReference>
<name>A0A4R3YGJ8_9GAMM</name>
<proteinExistence type="predicted"/>
<comment type="caution">
    <text evidence="1">The sequence shown here is derived from an EMBL/GenBank/DDBJ whole genome shotgun (WGS) entry which is preliminary data.</text>
</comment>
<dbReference type="OrthoDB" id="455474at2"/>
<evidence type="ECO:0000313" key="2">
    <source>
        <dbReference type="Proteomes" id="UP000295645"/>
    </source>
</evidence>
<dbReference type="InterPro" id="IPR027417">
    <property type="entry name" value="P-loop_NTPase"/>
</dbReference>